<dbReference type="EMBL" id="FTMD01000013">
    <property type="protein sequence ID" value="SIR31999.1"/>
    <property type="molecule type" value="Genomic_DNA"/>
</dbReference>
<dbReference type="AlphaFoldDB" id="A0A1N6ZZ17"/>
<sequence>MGKKKHKKARHDDSAAGYAPGGWGSGYGMPGNGQVGPAGHGFDAGLLHAMPGLLKSRQYDQFLLGAAIGAAAAYVLSDEELRGKLLKMGMKLYAGVLGGVEEFKEQMADLKAEVEAEQHGGA</sequence>
<keyword evidence="2" id="KW-1185">Reference proteome</keyword>
<evidence type="ECO:0000313" key="1">
    <source>
        <dbReference type="EMBL" id="SIR31999.1"/>
    </source>
</evidence>
<protein>
    <submittedName>
        <fullName evidence="1">Uncharacterized protein</fullName>
    </submittedName>
</protein>
<dbReference type="RefSeq" id="WP_076603442.1">
    <property type="nucleotide sequence ID" value="NZ_FTMD01000013.1"/>
</dbReference>
<evidence type="ECO:0000313" key="2">
    <source>
        <dbReference type="Proteomes" id="UP000186819"/>
    </source>
</evidence>
<gene>
    <name evidence="1" type="ORF">SAMN05421829_1135</name>
</gene>
<accession>A0A1N6ZZ17</accession>
<proteinExistence type="predicted"/>
<dbReference type="STRING" id="34027.SAMN05421829_1135"/>
<name>A0A1N6ZZ17_9RHOO</name>
<dbReference type="Proteomes" id="UP000186819">
    <property type="component" value="Unassembled WGS sequence"/>
</dbReference>
<organism evidence="1 2">
    <name type="scientific">Aromatoleum tolulyticum</name>
    <dbReference type="NCBI Taxonomy" id="34027"/>
    <lineage>
        <taxon>Bacteria</taxon>
        <taxon>Pseudomonadati</taxon>
        <taxon>Pseudomonadota</taxon>
        <taxon>Betaproteobacteria</taxon>
        <taxon>Rhodocyclales</taxon>
        <taxon>Rhodocyclaceae</taxon>
        <taxon>Aromatoleum</taxon>
    </lineage>
</organism>
<reference evidence="2" key="1">
    <citation type="submission" date="2017-01" db="EMBL/GenBank/DDBJ databases">
        <authorList>
            <person name="Varghese N."/>
            <person name="Submissions S."/>
        </authorList>
    </citation>
    <scope>NUCLEOTIDE SEQUENCE [LARGE SCALE GENOMIC DNA]</scope>
    <source>
        <strain evidence="2">ATCC 51758</strain>
    </source>
</reference>